<dbReference type="EMBL" id="QZBD01000516">
    <property type="protein sequence ID" value="THY12170.1"/>
    <property type="molecule type" value="Genomic_DNA"/>
</dbReference>
<gene>
    <name evidence="2" type="ORF">D6D01_08685</name>
</gene>
<dbReference type="Proteomes" id="UP000306584">
    <property type="component" value="Unassembled WGS sequence"/>
</dbReference>
<evidence type="ECO:0000313" key="3">
    <source>
        <dbReference type="Proteomes" id="UP000306584"/>
    </source>
</evidence>
<feature type="region of interest" description="Disordered" evidence="1">
    <location>
        <begin position="1"/>
        <end position="44"/>
    </location>
</feature>
<evidence type="ECO:0000313" key="2">
    <source>
        <dbReference type="EMBL" id="THY12170.1"/>
    </source>
</evidence>
<protein>
    <submittedName>
        <fullName evidence="2">Uncharacterized protein</fullName>
    </submittedName>
</protein>
<name>A0A4S9KBR8_AURPU</name>
<dbReference type="AlphaFoldDB" id="A0A4S9KBR8"/>
<accession>A0A4S9KBR8</accession>
<comment type="caution">
    <text evidence="2">The sequence shown here is derived from an EMBL/GenBank/DDBJ whole genome shotgun (WGS) entry which is preliminary data.</text>
</comment>
<sequence length="466" mass="52301">MTRSPRQENAEYEAELSLAVSDSNQETSTEHAGDSTEPKITKPTSFIDQGSLRTELSRQYHRISTELDLIQARNMAMERNLSFHDSRATFLETYRGYHGDGGSRVIINAQSSDDLGHARLLMHFSEITRTLGTSATSGLKTSFNELEALAKELDGWIRKFKAVEFKPVLTAEEVKHLRGLEHNLHLTRQRRNAILRERRFIFIQQSSCLSLFLLHQPNSTTSALPPSTPATMSDQFENTAASTECTKTSEAVSPVYSIFGETETTKSVFEHDTAASSGEHEMAATSALGESTGQEKIKVDTTTSDRIARFEWLRQTCEQLPKRMAATHPDLQIFLLCDSDARFYLDSKIWLRDKELSVVSRLDLKVASIHAARDKDQTLELGQIYKGYKTLVQEVHSLLNNADQILESVSQLVSAEAHTKAKLAVVEFKGKAPCFDSAIKELVKTVSMNDLQAWSRLIELNEISLR</sequence>
<organism evidence="2 3">
    <name type="scientific">Aureobasidium pullulans</name>
    <name type="common">Black yeast</name>
    <name type="synonym">Pullularia pullulans</name>
    <dbReference type="NCBI Taxonomy" id="5580"/>
    <lineage>
        <taxon>Eukaryota</taxon>
        <taxon>Fungi</taxon>
        <taxon>Dikarya</taxon>
        <taxon>Ascomycota</taxon>
        <taxon>Pezizomycotina</taxon>
        <taxon>Dothideomycetes</taxon>
        <taxon>Dothideomycetidae</taxon>
        <taxon>Dothideales</taxon>
        <taxon>Saccotheciaceae</taxon>
        <taxon>Aureobasidium</taxon>
    </lineage>
</organism>
<proteinExistence type="predicted"/>
<feature type="compositionally biased region" description="Basic and acidic residues" evidence="1">
    <location>
        <begin position="28"/>
        <end position="40"/>
    </location>
</feature>
<reference evidence="2 3" key="1">
    <citation type="submission" date="2018-10" db="EMBL/GenBank/DDBJ databases">
        <title>Fifty Aureobasidium pullulans genomes reveal a recombining polyextremotolerant generalist.</title>
        <authorList>
            <person name="Gostincar C."/>
            <person name="Turk M."/>
            <person name="Zajc J."/>
            <person name="Gunde-Cimerman N."/>
        </authorList>
    </citation>
    <scope>NUCLEOTIDE SEQUENCE [LARGE SCALE GENOMIC DNA]</scope>
    <source>
        <strain evidence="2 3">EXF-6604</strain>
    </source>
</reference>
<evidence type="ECO:0000256" key="1">
    <source>
        <dbReference type="SAM" id="MobiDB-lite"/>
    </source>
</evidence>